<protein>
    <submittedName>
        <fullName evidence="2">Uncharacterized protein</fullName>
    </submittedName>
</protein>
<reference evidence="2" key="2">
    <citation type="journal article" date="2015" name="Data Brief">
        <title>Shoot transcriptome of the giant reed, Arundo donax.</title>
        <authorList>
            <person name="Barrero R.A."/>
            <person name="Guerrero F.D."/>
            <person name="Moolhuijzen P."/>
            <person name="Goolsby J.A."/>
            <person name="Tidwell J."/>
            <person name="Bellgard S.E."/>
            <person name="Bellgard M.I."/>
        </authorList>
    </citation>
    <scope>NUCLEOTIDE SEQUENCE</scope>
    <source>
        <tissue evidence="2">Shoot tissue taken approximately 20 cm above the soil surface</tissue>
    </source>
</reference>
<dbReference type="EMBL" id="GBRH01193397">
    <property type="protein sequence ID" value="JAE04499.1"/>
    <property type="molecule type" value="Transcribed_RNA"/>
</dbReference>
<evidence type="ECO:0000256" key="1">
    <source>
        <dbReference type="SAM" id="Phobius"/>
    </source>
</evidence>
<keyword evidence="1" id="KW-0472">Membrane</keyword>
<keyword evidence="1" id="KW-1133">Transmembrane helix</keyword>
<accession>A0A0A9EZV0</accession>
<organism evidence="2">
    <name type="scientific">Arundo donax</name>
    <name type="common">Giant reed</name>
    <name type="synonym">Donax arundinaceus</name>
    <dbReference type="NCBI Taxonomy" id="35708"/>
    <lineage>
        <taxon>Eukaryota</taxon>
        <taxon>Viridiplantae</taxon>
        <taxon>Streptophyta</taxon>
        <taxon>Embryophyta</taxon>
        <taxon>Tracheophyta</taxon>
        <taxon>Spermatophyta</taxon>
        <taxon>Magnoliopsida</taxon>
        <taxon>Liliopsida</taxon>
        <taxon>Poales</taxon>
        <taxon>Poaceae</taxon>
        <taxon>PACMAD clade</taxon>
        <taxon>Arundinoideae</taxon>
        <taxon>Arundineae</taxon>
        <taxon>Arundo</taxon>
    </lineage>
</organism>
<feature type="transmembrane region" description="Helical" evidence="1">
    <location>
        <begin position="44"/>
        <end position="67"/>
    </location>
</feature>
<keyword evidence="1" id="KW-0812">Transmembrane</keyword>
<name>A0A0A9EZV0_ARUDO</name>
<dbReference type="AlphaFoldDB" id="A0A0A9EZV0"/>
<reference evidence="2" key="1">
    <citation type="submission" date="2014-09" db="EMBL/GenBank/DDBJ databases">
        <authorList>
            <person name="Magalhaes I.L.F."/>
            <person name="Oliveira U."/>
            <person name="Santos F.R."/>
            <person name="Vidigal T.H.D.A."/>
            <person name="Brescovit A.D."/>
            <person name="Santos A.J."/>
        </authorList>
    </citation>
    <scope>NUCLEOTIDE SEQUENCE</scope>
    <source>
        <tissue evidence="2">Shoot tissue taken approximately 20 cm above the soil surface</tissue>
    </source>
</reference>
<sequence>MTIVFMEACHLVLSVLSAVLFLMEITLRTQKQAGKASSCILPRLLVVCLFQLLRVGCTVVTFCQCLLMV</sequence>
<proteinExistence type="predicted"/>
<evidence type="ECO:0000313" key="2">
    <source>
        <dbReference type="EMBL" id="JAE04499.1"/>
    </source>
</evidence>